<dbReference type="EMBL" id="JBHSGL010000015">
    <property type="protein sequence ID" value="MFC4714328.1"/>
    <property type="molecule type" value="Genomic_DNA"/>
</dbReference>
<organism evidence="5 6">
    <name type="scientific">Planococcus dechangensis</name>
    <dbReference type="NCBI Taxonomy" id="1176255"/>
    <lineage>
        <taxon>Bacteria</taxon>
        <taxon>Bacillati</taxon>
        <taxon>Bacillota</taxon>
        <taxon>Bacilli</taxon>
        <taxon>Bacillales</taxon>
        <taxon>Caryophanaceae</taxon>
        <taxon>Planococcus</taxon>
    </lineage>
</organism>
<sequence>MVRTVAKNILIVSLFFLVLMMGGFTASAQTDQLIYDEAGLLTQAEAEELRALAENYGEQQNVKFLFLTTNSTEGQSIEGYMGDFFDDRADNTGQEDAVLLTIDIGSREVYLAGFGTAERTLDAKRIDLVLDRIMPEMRSADYGGAFRDTVVTSSRYMEYRPGVNPESIFLKTWFHLTIALLLAGGIVGSMLYNVGGRVTTTPGTYIDRDHTRVRSEQDRFRNKTVTRSKVPQNKGGGGGGFGGGGMTGGGRSFSGGGRSF</sequence>
<keyword evidence="3" id="KW-0732">Signal</keyword>
<protein>
    <submittedName>
        <fullName evidence="5">TPM domain-containing protein</fullName>
    </submittedName>
</protein>
<evidence type="ECO:0000313" key="6">
    <source>
        <dbReference type="Proteomes" id="UP001595932"/>
    </source>
</evidence>
<keyword evidence="6" id="KW-1185">Reference proteome</keyword>
<evidence type="ECO:0000256" key="2">
    <source>
        <dbReference type="SAM" id="Phobius"/>
    </source>
</evidence>
<name>A0ABV9MIB1_9BACL</name>
<gene>
    <name evidence="5" type="ORF">ACFO5U_15865</name>
</gene>
<feature type="compositionally biased region" description="Gly residues" evidence="1">
    <location>
        <begin position="234"/>
        <end position="260"/>
    </location>
</feature>
<evidence type="ECO:0000313" key="5">
    <source>
        <dbReference type="EMBL" id="MFC4714328.1"/>
    </source>
</evidence>
<evidence type="ECO:0000256" key="3">
    <source>
        <dbReference type="SAM" id="SignalP"/>
    </source>
</evidence>
<dbReference type="Gene3D" id="3.10.310.50">
    <property type="match status" value="1"/>
</dbReference>
<proteinExistence type="predicted"/>
<feature type="signal peptide" evidence="3">
    <location>
        <begin position="1"/>
        <end position="28"/>
    </location>
</feature>
<keyword evidence="2" id="KW-1133">Transmembrane helix</keyword>
<feature type="chain" id="PRO_5046595758" evidence="3">
    <location>
        <begin position="29"/>
        <end position="260"/>
    </location>
</feature>
<dbReference type="RefSeq" id="WP_377280048.1">
    <property type="nucleotide sequence ID" value="NZ_JBHSGL010000015.1"/>
</dbReference>
<keyword evidence="2" id="KW-0812">Transmembrane</keyword>
<accession>A0ABV9MIB1</accession>
<dbReference type="Proteomes" id="UP001595932">
    <property type="component" value="Unassembled WGS sequence"/>
</dbReference>
<dbReference type="InterPro" id="IPR007621">
    <property type="entry name" value="TPM_dom"/>
</dbReference>
<evidence type="ECO:0000259" key="4">
    <source>
        <dbReference type="Pfam" id="PF04536"/>
    </source>
</evidence>
<dbReference type="Pfam" id="PF04536">
    <property type="entry name" value="TPM_phosphatase"/>
    <property type="match status" value="1"/>
</dbReference>
<feature type="domain" description="TPM" evidence="4">
    <location>
        <begin position="34"/>
        <end position="150"/>
    </location>
</feature>
<feature type="region of interest" description="Disordered" evidence="1">
    <location>
        <begin position="215"/>
        <end position="260"/>
    </location>
</feature>
<feature type="transmembrane region" description="Helical" evidence="2">
    <location>
        <begin position="173"/>
        <end position="192"/>
    </location>
</feature>
<comment type="caution">
    <text evidence="5">The sequence shown here is derived from an EMBL/GenBank/DDBJ whole genome shotgun (WGS) entry which is preliminary data.</text>
</comment>
<reference evidence="6" key="1">
    <citation type="journal article" date="2019" name="Int. J. Syst. Evol. Microbiol.">
        <title>The Global Catalogue of Microorganisms (GCM) 10K type strain sequencing project: providing services to taxonomists for standard genome sequencing and annotation.</title>
        <authorList>
            <consortium name="The Broad Institute Genomics Platform"/>
            <consortium name="The Broad Institute Genome Sequencing Center for Infectious Disease"/>
            <person name="Wu L."/>
            <person name="Ma J."/>
        </authorList>
    </citation>
    <scope>NUCLEOTIDE SEQUENCE [LARGE SCALE GENOMIC DNA]</scope>
    <source>
        <strain evidence="6">CGMCC 1.12151</strain>
    </source>
</reference>
<evidence type="ECO:0000256" key="1">
    <source>
        <dbReference type="SAM" id="MobiDB-lite"/>
    </source>
</evidence>
<keyword evidence="2" id="KW-0472">Membrane</keyword>